<proteinExistence type="predicted"/>
<dbReference type="EMBL" id="KZ293451">
    <property type="protein sequence ID" value="PBK64556.1"/>
    <property type="molecule type" value="Genomic_DNA"/>
</dbReference>
<organism evidence="2 3">
    <name type="scientific">Armillaria solidipes</name>
    <dbReference type="NCBI Taxonomy" id="1076256"/>
    <lineage>
        <taxon>Eukaryota</taxon>
        <taxon>Fungi</taxon>
        <taxon>Dikarya</taxon>
        <taxon>Basidiomycota</taxon>
        <taxon>Agaricomycotina</taxon>
        <taxon>Agaricomycetes</taxon>
        <taxon>Agaricomycetidae</taxon>
        <taxon>Agaricales</taxon>
        <taxon>Marasmiineae</taxon>
        <taxon>Physalacriaceae</taxon>
        <taxon>Armillaria</taxon>
    </lineage>
</organism>
<evidence type="ECO:0000313" key="2">
    <source>
        <dbReference type="EMBL" id="PBK64556.1"/>
    </source>
</evidence>
<feature type="signal peptide" evidence="1">
    <location>
        <begin position="1"/>
        <end position="21"/>
    </location>
</feature>
<evidence type="ECO:0000313" key="3">
    <source>
        <dbReference type="Proteomes" id="UP000218334"/>
    </source>
</evidence>
<reference evidence="3" key="1">
    <citation type="journal article" date="2017" name="Nat. Ecol. Evol.">
        <title>Genome expansion and lineage-specific genetic innovations in the forest pathogenic fungi Armillaria.</title>
        <authorList>
            <person name="Sipos G."/>
            <person name="Prasanna A.N."/>
            <person name="Walter M.C."/>
            <person name="O'Connor E."/>
            <person name="Balint B."/>
            <person name="Krizsan K."/>
            <person name="Kiss B."/>
            <person name="Hess J."/>
            <person name="Varga T."/>
            <person name="Slot J."/>
            <person name="Riley R."/>
            <person name="Boka B."/>
            <person name="Rigling D."/>
            <person name="Barry K."/>
            <person name="Lee J."/>
            <person name="Mihaltcheva S."/>
            <person name="LaButti K."/>
            <person name="Lipzen A."/>
            <person name="Waldron R."/>
            <person name="Moloney N.M."/>
            <person name="Sperisen C."/>
            <person name="Kredics L."/>
            <person name="Vagvoelgyi C."/>
            <person name="Patrignani A."/>
            <person name="Fitzpatrick D."/>
            <person name="Nagy I."/>
            <person name="Doyle S."/>
            <person name="Anderson J.B."/>
            <person name="Grigoriev I.V."/>
            <person name="Gueldener U."/>
            <person name="Muensterkoetter M."/>
            <person name="Nagy L.G."/>
        </authorList>
    </citation>
    <scope>NUCLEOTIDE SEQUENCE [LARGE SCALE GENOMIC DNA]</scope>
    <source>
        <strain evidence="3">28-4</strain>
    </source>
</reference>
<keyword evidence="1" id="KW-0732">Signal</keyword>
<dbReference type="Proteomes" id="UP000218334">
    <property type="component" value="Unassembled WGS sequence"/>
</dbReference>
<dbReference type="AlphaFoldDB" id="A0A2H3BNC3"/>
<evidence type="ECO:0008006" key="4">
    <source>
        <dbReference type="Google" id="ProtNLM"/>
    </source>
</evidence>
<sequence>MRLRLFPKLWLLLCLLYSVICLMSQDDTCKYGSYRPFIHLTRTPPPLPPNTHTNSWTWYCSLQWHFGLPSSLFSALGLNNPKTAP</sequence>
<accession>A0A2H3BNC3</accession>
<name>A0A2H3BNC3_9AGAR</name>
<keyword evidence="3" id="KW-1185">Reference proteome</keyword>
<evidence type="ECO:0000256" key="1">
    <source>
        <dbReference type="SAM" id="SignalP"/>
    </source>
</evidence>
<gene>
    <name evidence="2" type="ORF">ARMSODRAFT_962089</name>
</gene>
<feature type="chain" id="PRO_5013769757" description="Secreted protein" evidence="1">
    <location>
        <begin position="22"/>
        <end position="85"/>
    </location>
</feature>
<protein>
    <recommendedName>
        <fullName evidence="4">Secreted protein</fullName>
    </recommendedName>
</protein>